<accession>A0A401RR84</accession>
<proteinExistence type="predicted"/>
<evidence type="ECO:0000313" key="3">
    <source>
        <dbReference type="EMBL" id="GCC20180.1"/>
    </source>
</evidence>
<dbReference type="Pfam" id="PF18658">
    <property type="entry name" value="zf-C2H2_12"/>
    <property type="match status" value="5"/>
</dbReference>
<dbReference type="InterPro" id="IPR013087">
    <property type="entry name" value="Znf_C2H2_type"/>
</dbReference>
<feature type="region of interest" description="Disordered" evidence="1">
    <location>
        <begin position="204"/>
        <end position="239"/>
    </location>
</feature>
<dbReference type="InterPro" id="IPR052675">
    <property type="entry name" value="ZnF_transloc-Spindlin_int"/>
</dbReference>
<feature type="domain" description="C2H2-type" evidence="2">
    <location>
        <begin position="615"/>
        <end position="640"/>
    </location>
</feature>
<protein>
    <recommendedName>
        <fullName evidence="2">C2H2-type domain-containing protein</fullName>
    </recommendedName>
</protein>
<feature type="domain" description="C2H2-type" evidence="2">
    <location>
        <begin position="520"/>
        <end position="545"/>
    </location>
</feature>
<evidence type="ECO:0000259" key="2">
    <source>
        <dbReference type="SMART" id="SM00355"/>
    </source>
</evidence>
<dbReference type="OMA" id="YLMDYDQ"/>
<evidence type="ECO:0000313" key="4">
    <source>
        <dbReference type="Proteomes" id="UP000287033"/>
    </source>
</evidence>
<sequence length="842" mass="95824">MSREKSAVVLLTTLPLSMEYKPRMPKMELDAAEGPQGLIKRSPELQQAASQQVSAVMVKGESPAAGYEAFQNCQASDVSGATVETASLTPAEPRELMKWQKRRSRHPGRDHRRYYQERWKMEYLMDYDCLRHGLVCMVCGSALATLKLSTIKRHILQKHQDTMLLTRAEKEVVIATWVEHLRSHSHHQEKSDMLGAEARTMQINPAPGIPPAADQRSAEAAPGTMSPPRPDPAKGALSRRPVRRYYQERWRTEYLMDYDGVRHGLVCMVCGSGLATLKLSTIKRHILQRHQASLSLTARQRRVVMATWMDRLLHQSQSPLTETGHLRHRLLPHTDQSAVDNSAPAVSHQSGLELHGTRFPALSHGDGQLPPVPGEGNMLLDQSVPGRPTSMMDSVVVQSSVDQVRQVPGNVTHRFHSDCRIGEGRYERHQSESGDQQPGVEPETPTGTEVRLDPLHVGSVVEVVGVPVLLNQPQLPVDNNRVAPQHNPLPPLPSKGIRRYYQERWRFEHLMDYDWWRHGLVCMVCGKSLATLTLSTIKRHILQNHPHSLHFNQAEKENILEAWNERALQRDCTAVQLVMPGTGSNWSAGKRPRCHYQEHWRFEYLMDYDQWWHTLVCMVCGKSLATVALCTIKRHILQNHPHSLNFNQAERKNVLDVWKKTVSLQESAVIESREEELSALRIQSAVTEENPVVEFAKDMSPSWDGDTSPVEIEVCVEEPDLSLPAQTVRGRGRGRGQGRDHWRNYQERWRLEYLMDYDQWRHGLVCMVCGSALATLKLSTIKRHILQKHQDTMDYTLAEKVMVVEEWNKKIATVAKMDFWQLSTSRNRSPPRQPGGMICAQH</sequence>
<reference evidence="3 4" key="1">
    <citation type="journal article" date="2018" name="Nat. Ecol. Evol.">
        <title>Shark genomes provide insights into elasmobranch evolution and the origin of vertebrates.</title>
        <authorList>
            <person name="Hara Y"/>
            <person name="Yamaguchi K"/>
            <person name="Onimaru K"/>
            <person name="Kadota M"/>
            <person name="Koyanagi M"/>
            <person name="Keeley SD"/>
            <person name="Tatsumi K"/>
            <person name="Tanaka K"/>
            <person name="Motone F"/>
            <person name="Kageyama Y"/>
            <person name="Nozu R"/>
            <person name="Adachi N"/>
            <person name="Nishimura O"/>
            <person name="Nakagawa R"/>
            <person name="Tanegashima C"/>
            <person name="Kiyatake I"/>
            <person name="Matsumoto R"/>
            <person name="Murakumo K"/>
            <person name="Nishida K"/>
            <person name="Terakita A"/>
            <person name="Kuratani S"/>
            <person name="Sato K"/>
            <person name="Hyodo S Kuraku.S."/>
        </authorList>
    </citation>
    <scope>NUCLEOTIDE SEQUENCE [LARGE SCALE GENOMIC DNA]</scope>
</reference>
<feature type="domain" description="C2H2-type" evidence="2">
    <location>
        <begin position="134"/>
        <end position="159"/>
    </location>
</feature>
<dbReference type="PANTHER" id="PTHR34589:SF2">
    <property type="entry name" value="ZINC FINGER TRANSLOCATION-ASSOCIATED PROTEIN"/>
    <property type="match status" value="1"/>
</dbReference>
<dbReference type="SMART" id="SM00355">
    <property type="entry name" value="ZnF_C2H2"/>
    <property type="match status" value="5"/>
</dbReference>
<feature type="region of interest" description="Disordered" evidence="1">
    <location>
        <begin position="426"/>
        <end position="448"/>
    </location>
</feature>
<dbReference type="InterPro" id="IPR040647">
    <property type="entry name" value="SPIN-DOC_Znf-C2H2"/>
</dbReference>
<dbReference type="AlphaFoldDB" id="A0A401RR84"/>
<dbReference type="OrthoDB" id="9945249at2759"/>
<feature type="region of interest" description="Disordered" evidence="1">
    <location>
        <begin position="357"/>
        <end position="379"/>
    </location>
</feature>
<dbReference type="GO" id="GO:0045892">
    <property type="term" value="P:negative regulation of DNA-templated transcription"/>
    <property type="evidence" value="ECO:0007669"/>
    <property type="project" value="TreeGrafter"/>
</dbReference>
<comment type="caution">
    <text evidence="3">The sequence shown here is derived from an EMBL/GenBank/DDBJ whole genome shotgun (WGS) entry which is preliminary data.</text>
</comment>
<dbReference type="EMBL" id="BEZZ01001695">
    <property type="protein sequence ID" value="GCC20180.1"/>
    <property type="molecule type" value="Genomic_DNA"/>
</dbReference>
<evidence type="ECO:0000256" key="1">
    <source>
        <dbReference type="SAM" id="MobiDB-lite"/>
    </source>
</evidence>
<dbReference type="PANTHER" id="PTHR34589">
    <property type="entry name" value="SIMILAR TO RIKEN CDNA 2700081O15"/>
    <property type="match status" value="1"/>
</dbReference>
<feature type="domain" description="C2H2-type" evidence="2">
    <location>
        <begin position="764"/>
        <end position="789"/>
    </location>
</feature>
<dbReference type="Proteomes" id="UP000287033">
    <property type="component" value="Unassembled WGS sequence"/>
</dbReference>
<keyword evidence="4" id="KW-1185">Reference proteome</keyword>
<name>A0A401RR84_CHIPU</name>
<gene>
    <name evidence="3" type="ORF">chiPu_0018787</name>
</gene>
<organism evidence="3 4">
    <name type="scientific">Chiloscyllium punctatum</name>
    <name type="common">Brownbanded bambooshark</name>
    <name type="synonym">Hemiscyllium punctatum</name>
    <dbReference type="NCBI Taxonomy" id="137246"/>
    <lineage>
        <taxon>Eukaryota</taxon>
        <taxon>Metazoa</taxon>
        <taxon>Chordata</taxon>
        <taxon>Craniata</taxon>
        <taxon>Vertebrata</taxon>
        <taxon>Chondrichthyes</taxon>
        <taxon>Elasmobranchii</taxon>
        <taxon>Galeomorphii</taxon>
        <taxon>Galeoidea</taxon>
        <taxon>Orectolobiformes</taxon>
        <taxon>Hemiscylliidae</taxon>
        <taxon>Chiloscyllium</taxon>
    </lineage>
</organism>
<dbReference type="STRING" id="137246.A0A401RR84"/>
<feature type="domain" description="C2H2-type" evidence="2">
    <location>
        <begin position="265"/>
        <end position="290"/>
    </location>
</feature>